<proteinExistence type="predicted"/>
<evidence type="ECO:0000313" key="1">
    <source>
        <dbReference type="EnsemblPlants" id="TuG1812G0200000384.01.T01.cds281630"/>
    </source>
</evidence>
<dbReference type="Gramene" id="TuG1812G0200000384.01.T01">
    <property type="protein sequence ID" value="TuG1812G0200000384.01.T01.cds281630"/>
    <property type="gene ID" value="TuG1812G0200000384.01"/>
</dbReference>
<protein>
    <submittedName>
        <fullName evidence="1">Uncharacterized protein</fullName>
    </submittedName>
</protein>
<accession>A0A8R7TCD9</accession>
<evidence type="ECO:0000313" key="2">
    <source>
        <dbReference type="Proteomes" id="UP000015106"/>
    </source>
</evidence>
<name>A0A8R7TCD9_TRIUA</name>
<dbReference type="Proteomes" id="UP000015106">
    <property type="component" value="Chromosome 2"/>
</dbReference>
<dbReference type="EnsemblPlants" id="TuG1812G0200000384.01.T01">
    <property type="protein sequence ID" value="TuG1812G0200000384.01.T01.cds281630"/>
    <property type="gene ID" value="TuG1812G0200000384.01"/>
</dbReference>
<sequence length="29" mass="3517">MMYFIFPNILSEPWHLPHTPAEQITKIVY</sequence>
<keyword evidence="2" id="KW-1185">Reference proteome</keyword>
<reference evidence="2" key="1">
    <citation type="journal article" date="2013" name="Nature">
        <title>Draft genome of the wheat A-genome progenitor Triticum urartu.</title>
        <authorList>
            <person name="Ling H.Q."/>
            <person name="Zhao S."/>
            <person name="Liu D."/>
            <person name="Wang J."/>
            <person name="Sun H."/>
            <person name="Zhang C."/>
            <person name="Fan H."/>
            <person name="Li D."/>
            <person name="Dong L."/>
            <person name="Tao Y."/>
            <person name="Gao C."/>
            <person name="Wu H."/>
            <person name="Li Y."/>
            <person name="Cui Y."/>
            <person name="Guo X."/>
            <person name="Zheng S."/>
            <person name="Wang B."/>
            <person name="Yu K."/>
            <person name="Liang Q."/>
            <person name="Yang W."/>
            <person name="Lou X."/>
            <person name="Chen J."/>
            <person name="Feng M."/>
            <person name="Jian J."/>
            <person name="Zhang X."/>
            <person name="Luo G."/>
            <person name="Jiang Y."/>
            <person name="Liu J."/>
            <person name="Wang Z."/>
            <person name="Sha Y."/>
            <person name="Zhang B."/>
            <person name="Wu H."/>
            <person name="Tang D."/>
            <person name="Shen Q."/>
            <person name="Xue P."/>
            <person name="Zou S."/>
            <person name="Wang X."/>
            <person name="Liu X."/>
            <person name="Wang F."/>
            <person name="Yang Y."/>
            <person name="An X."/>
            <person name="Dong Z."/>
            <person name="Zhang K."/>
            <person name="Zhang X."/>
            <person name="Luo M.C."/>
            <person name="Dvorak J."/>
            <person name="Tong Y."/>
            <person name="Wang J."/>
            <person name="Yang H."/>
            <person name="Li Z."/>
            <person name="Wang D."/>
            <person name="Zhang A."/>
            <person name="Wang J."/>
        </authorList>
    </citation>
    <scope>NUCLEOTIDE SEQUENCE</scope>
    <source>
        <strain evidence="2">cv. G1812</strain>
    </source>
</reference>
<reference evidence="1" key="3">
    <citation type="submission" date="2022-06" db="UniProtKB">
        <authorList>
            <consortium name="EnsemblPlants"/>
        </authorList>
    </citation>
    <scope>IDENTIFICATION</scope>
</reference>
<reference evidence="1" key="2">
    <citation type="submission" date="2018-03" db="EMBL/GenBank/DDBJ databases">
        <title>The Triticum urartu genome reveals the dynamic nature of wheat genome evolution.</title>
        <authorList>
            <person name="Ling H."/>
            <person name="Ma B."/>
            <person name="Shi X."/>
            <person name="Liu H."/>
            <person name="Dong L."/>
            <person name="Sun H."/>
            <person name="Cao Y."/>
            <person name="Gao Q."/>
            <person name="Zheng S."/>
            <person name="Li Y."/>
            <person name="Yu Y."/>
            <person name="Du H."/>
            <person name="Qi M."/>
            <person name="Li Y."/>
            <person name="Yu H."/>
            <person name="Cui Y."/>
            <person name="Wang N."/>
            <person name="Chen C."/>
            <person name="Wu H."/>
            <person name="Zhao Y."/>
            <person name="Zhang J."/>
            <person name="Li Y."/>
            <person name="Zhou W."/>
            <person name="Zhang B."/>
            <person name="Hu W."/>
            <person name="Eijk M."/>
            <person name="Tang J."/>
            <person name="Witsenboer H."/>
            <person name="Zhao S."/>
            <person name="Li Z."/>
            <person name="Zhang A."/>
            <person name="Wang D."/>
            <person name="Liang C."/>
        </authorList>
    </citation>
    <scope>NUCLEOTIDE SEQUENCE [LARGE SCALE GENOMIC DNA]</scope>
    <source>
        <strain evidence="1">cv. G1812</strain>
    </source>
</reference>
<dbReference type="AlphaFoldDB" id="A0A8R7TCD9"/>
<organism evidence="1 2">
    <name type="scientific">Triticum urartu</name>
    <name type="common">Red wild einkorn</name>
    <name type="synonym">Crithodium urartu</name>
    <dbReference type="NCBI Taxonomy" id="4572"/>
    <lineage>
        <taxon>Eukaryota</taxon>
        <taxon>Viridiplantae</taxon>
        <taxon>Streptophyta</taxon>
        <taxon>Embryophyta</taxon>
        <taxon>Tracheophyta</taxon>
        <taxon>Spermatophyta</taxon>
        <taxon>Magnoliopsida</taxon>
        <taxon>Liliopsida</taxon>
        <taxon>Poales</taxon>
        <taxon>Poaceae</taxon>
        <taxon>BOP clade</taxon>
        <taxon>Pooideae</taxon>
        <taxon>Triticodae</taxon>
        <taxon>Triticeae</taxon>
        <taxon>Triticinae</taxon>
        <taxon>Triticum</taxon>
    </lineage>
</organism>